<dbReference type="OrthoDB" id="10368046at2759"/>
<gene>
    <name evidence="1" type="ORF">KP509_29G066600</name>
</gene>
<keyword evidence="2" id="KW-1185">Reference proteome</keyword>
<organism evidence="1 2">
    <name type="scientific">Ceratopteris richardii</name>
    <name type="common">Triangle waterfern</name>
    <dbReference type="NCBI Taxonomy" id="49495"/>
    <lineage>
        <taxon>Eukaryota</taxon>
        <taxon>Viridiplantae</taxon>
        <taxon>Streptophyta</taxon>
        <taxon>Embryophyta</taxon>
        <taxon>Tracheophyta</taxon>
        <taxon>Polypodiopsida</taxon>
        <taxon>Polypodiidae</taxon>
        <taxon>Polypodiales</taxon>
        <taxon>Pteridineae</taxon>
        <taxon>Pteridaceae</taxon>
        <taxon>Parkerioideae</taxon>
        <taxon>Ceratopteris</taxon>
    </lineage>
</organism>
<protein>
    <submittedName>
        <fullName evidence="1">Uncharacterized protein</fullName>
    </submittedName>
</protein>
<dbReference type="AlphaFoldDB" id="A0A8T2R916"/>
<dbReference type="Proteomes" id="UP000825935">
    <property type="component" value="Chromosome 29"/>
</dbReference>
<reference evidence="1" key="1">
    <citation type="submission" date="2021-08" db="EMBL/GenBank/DDBJ databases">
        <title>WGS assembly of Ceratopteris richardii.</title>
        <authorList>
            <person name="Marchant D.B."/>
            <person name="Chen G."/>
            <person name="Jenkins J."/>
            <person name="Shu S."/>
            <person name="Leebens-Mack J."/>
            <person name="Grimwood J."/>
            <person name="Schmutz J."/>
            <person name="Soltis P."/>
            <person name="Soltis D."/>
            <person name="Chen Z.-H."/>
        </authorList>
    </citation>
    <scope>NUCLEOTIDE SEQUENCE</scope>
    <source>
        <strain evidence="1">Whitten #5841</strain>
        <tissue evidence="1">Leaf</tissue>
    </source>
</reference>
<evidence type="ECO:0000313" key="1">
    <source>
        <dbReference type="EMBL" id="KAH7292407.1"/>
    </source>
</evidence>
<comment type="caution">
    <text evidence="1">The sequence shown here is derived from an EMBL/GenBank/DDBJ whole genome shotgun (WGS) entry which is preliminary data.</text>
</comment>
<dbReference type="EMBL" id="CM035434">
    <property type="protein sequence ID" value="KAH7292407.1"/>
    <property type="molecule type" value="Genomic_DNA"/>
</dbReference>
<dbReference type="OMA" id="DPEDEWI"/>
<evidence type="ECO:0000313" key="2">
    <source>
        <dbReference type="Proteomes" id="UP000825935"/>
    </source>
</evidence>
<sequence length="163" mass="19178">MATLFSSPSLQRSQFLDLRSSFSKVEVRGTSKTRRASLIKCSQEEENDKPTFNFDFSNLQSLDLESIRRSNRHARRKFLQNRGVPRIYPQVYGQATKIEKLWKDWKSAQKDSYSRGLEYLTPESIDPEDEWIIANDGLFIEKKYPEYRTKSTIITKEGELLNW</sequence>
<accession>A0A8T2R916</accession>
<name>A0A8T2R916_CERRI</name>
<proteinExistence type="predicted"/>